<keyword evidence="3" id="KW-1185">Reference proteome</keyword>
<protein>
    <submittedName>
        <fullName evidence="2">ROK family protein</fullName>
    </submittedName>
</protein>
<evidence type="ECO:0000313" key="3">
    <source>
        <dbReference type="Proteomes" id="UP000610931"/>
    </source>
</evidence>
<dbReference type="Gene3D" id="3.30.420.40">
    <property type="match status" value="2"/>
</dbReference>
<name>A0A8J7IMR7_9FLAO</name>
<comment type="similarity">
    <text evidence="1">Belongs to the ROK (NagC/XylR) family.</text>
</comment>
<dbReference type="Pfam" id="PF00480">
    <property type="entry name" value="ROK"/>
    <property type="match status" value="1"/>
</dbReference>
<dbReference type="InterPro" id="IPR043129">
    <property type="entry name" value="ATPase_NBD"/>
</dbReference>
<sequence>MNKNIAIGVDIGGSHITSAAVDINTLEIISGTTHSVKVNNKAAKEDILENWSQALNKTIGHLSKATDINIGFAMPGPFHYKTGLAMFEGNDKYENLYNVSIPDELAKYLNANSVNMRFINDATAFGVGVSAMGKAKNYSKTIAVTLGTGFGSAFIKNGVPQVNADDVPEGGCLWDEPYKEGIGDDYFSTRWCIKRYYEITSKQVHGVKEIAEANDEYSRQVFTEFGENMAEFMIPFLQKYQPDLIILGGNVSLAHDFFLPILKQKIEEAGLKTGFEISKLMEDAAIIGSAKLFDAHFWEHVKHDLPNL</sequence>
<proteinExistence type="inferred from homology"/>
<evidence type="ECO:0000256" key="1">
    <source>
        <dbReference type="ARBA" id="ARBA00006479"/>
    </source>
</evidence>
<dbReference type="RefSeq" id="WP_199114058.1">
    <property type="nucleotide sequence ID" value="NZ_JAELVQ010000004.1"/>
</dbReference>
<dbReference type="PANTHER" id="PTHR18964:SF149">
    <property type="entry name" value="BIFUNCTIONAL UDP-N-ACETYLGLUCOSAMINE 2-EPIMERASE_N-ACETYLMANNOSAMINE KINASE"/>
    <property type="match status" value="1"/>
</dbReference>
<comment type="caution">
    <text evidence="2">The sequence shown here is derived from an EMBL/GenBank/DDBJ whole genome shotgun (WGS) entry which is preliminary data.</text>
</comment>
<dbReference type="InterPro" id="IPR000600">
    <property type="entry name" value="ROK"/>
</dbReference>
<reference evidence="2" key="1">
    <citation type="submission" date="2020-12" db="EMBL/GenBank/DDBJ databases">
        <title>Snuella sp. nov., isolated from sediment in Incheon.</title>
        <authorList>
            <person name="Kim W."/>
        </authorList>
    </citation>
    <scope>NUCLEOTIDE SEQUENCE</scope>
    <source>
        <strain evidence="2">CAU 1569</strain>
    </source>
</reference>
<dbReference type="PANTHER" id="PTHR18964">
    <property type="entry name" value="ROK (REPRESSOR, ORF, KINASE) FAMILY"/>
    <property type="match status" value="1"/>
</dbReference>
<dbReference type="SUPFAM" id="SSF53067">
    <property type="entry name" value="Actin-like ATPase domain"/>
    <property type="match status" value="1"/>
</dbReference>
<dbReference type="Proteomes" id="UP000610931">
    <property type="component" value="Unassembled WGS sequence"/>
</dbReference>
<organism evidence="2 3">
    <name type="scientific">Snuella sedimenti</name>
    <dbReference type="NCBI Taxonomy" id="2798802"/>
    <lineage>
        <taxon>Bacteria</taxon>
        <taxon>Pseudomonadati</taxon>
        <taxon>Bacteroidota</taxon>
        <taxon>Flavobacteriia</taxon>
        <taxon>Flavobacteriales</taxon>
        <taxon>Flavobacteriaceae</taxon>
        <taxon>Snuella</taxon>
    </lineage>
</organism>
<dbReference type="AlphaFoldDB" id="A0A8J7IMR7"/>
<gene>
    <name evidence="2" type="ORF">JF259_05055</name>
</gene>
<accession>A0A8J7IMR7</accession>
<dbReference type="EMBL" id="JAELVQ010000004">
    <property type="protein sequence ID" value="MBJ6367452.1"/>
    <property type="molecule type" value="Genomic_DNA"/>
</dbReference>
<evidence type="ECO:0000313" key="2">
    <source>
        <dbReference type="EMBL" id="MBJ6367452.1"/>
    </source>
</evidence>